<dbReference type="OrthoDB" id="892893at2"/>
<dbReference type="EMBL" id="CP001807">
    <property type="protein sequence ID" value="ACY47907.1"/>
    <property type="molecule type" value="Genomic_DNA"/>
</dbReference>
<dbReference type="InterPro" id="IPR010998">
    <property type="entry name" value="Integrase_recombinase_N"/>
</dbReference>
<dbReference type="GO" id="GO:0003677">
    <property type="term" value="F:DNA binding"/>
    <property type="evidence" value="ECO:0007669"/>
    <property type="project" value="UniProtKB-UniRule"/>
</dbReference>
<dbReference type="InterPro" id="IPR013762">
    <property type="entry name" value="Integrase-like_cat_sf"/>
</dbReference>
<name>D0MHE9_RHOM4</name>
<evidence type="ECO:0000256" key="4">
    <source>
        <dbReference type="PROSITE-ProRule" id="PRU01248"/>
    </source>
</evidence>
<feature type="domain" description="Tyr recombinase" evidence="5">
    <location>
        <begin position="202"/>
        <end position="397"/>
    </location>
</feature>
<gene>
    <name evidence="7" type="ordered locus">Rmar_1013</name>
</gene>
<dbReference type="eggNOG" id="COG4974">
    <property type="taxonomic scope" value="Bacteria"/>
</dbReference>
<evidence type="ECO:0000256" key="1">
    <source>
        <dbReference type="ARBA" id="ARBA00022908"/>
    </source>
</evidence>
<protein>
    <submittedName>
        <fullName evidence="7">Integrase domain protein SAM domain protein</fullName>
    </submittedName>
</protein>
<reference evidence="7 8" key="1">
    <citation type="journal article" date="2009" name="Stand. Genomic Sci.">
        <title>Complete genome sequence of Rhodothermus marinus type strain (R-10).</title>
        <authorList>
            <person name="Nolan M."/>
            <person name="Tindall B.J."/>
            <person name="Pomrenke H."/>
            <person name="Lapidus A."/>
            <person name="Copeland A."/>
            <person name="Glavina Del Rio T."/>
            <person name="Lucas S."/>
            <person name="Chen F."/>
            <person name="Tice H."/>
            <person name="Cheng J.F."/>
            <person name="Saunders E."/>
            <person name="Han C."/>
            <person name="Bruce D."/>
            <person name="Goodwin L."/>
            <person name="Chain P."/>
            <person name="Pitluck S."/>
            <person name="Ovchinikova G."/>
            <person name="Pati A."/>
            <person name="Ivanova N."/>
            <person name="Mavromatis K."/>
            <person name="Chen A."/>
            <person name="Palaniappan K."/>
            <person name="Land M."/>
            <person name="Hauser L."/>
            <person name="Chang Y.J."/>
            <person name="Jeffries C.D."/>
            <person name="Brettin T."/>
            <person name="Goker M."/>
            <person name="Bristow J."/>
            <person name="Eisen J.A."/>
            <person name="Markowitz V."/>
            <person name="Hugenholtz P."/>
            <person name="Kyrpides N.C."/>
            <person name="Klenk H.P."/>
            <person name="Detter J.C."/>
        </authorList>
    </citation>
    <scope>NUCLEOTIDE SEQUENCE [LARGE SCALE GENOMIC DNA]</scope>
    <source>
        <strain evidence="8">ATCC 43812 / DSM 4252 / R-10</strain>
    </source>
</reference>
<dbReference type="Gene3D" id="1.10.150.130">
    <property type="match status" value="1"/>
</dbReference>
<dbReference type="InterPro" id="IPR025269">
    <property type="entry name" value="SAM-like_dom"/>
</dbReference>
<dbReference type="RefSeq" id="WP_012843519.1">
    <property type="nucleotide sequence ID" value="NC_013501.1"/>
</dbReference>
<dbReference type="Pfam" id="PF13102">
    <property type="entry name" value="Phage_int_SAM_5"/>
    <property type="match status" value="1"/>
</dbReference>
<dbReference type="PROSITE" id="PS51898">
    <property type="entry name" value="TYR_RECOMBINASE"/>
    <property type="match status" value="1"/>
</dbReference>
<dbReference type="InterPro" id="IPR002104">
    <property type="entry name" value="Integrase_catalytic"/>
</dbReference>
<evidence type="ECO:0000313" key="7">
    <source>
        <dbReference type="EMBL" id="ACY47907.1"/>
    </source>
</evidence>
<keyword evidence="3" id="KW-0233">DNA recombination</keyword>
<dbReference type="Gene3D" id="1.10.443.10">
    <property type="entry name" value="Intergrase catalytic core"/>
    <property type="match status" value="1"/>
</dbReference>
<evidence type="ECO:0000259" key="6">
    <source>
        <dbReference type="PROSITE" id="PS51900"/>
    </source>
</evidence>
<dbReference type="HOGENOM" id="CLU_033139_7_1_10"/>
<dbReference type="InterPro" id="IPR044068">
    <property type="entry name" value="CB"/>
</dbReference>
<dbReference type="GO" id="GO:0015074">
    <property type="term" value="P:DNA integration"/>
    <property type="evidence" value="ECO:0007669"/>
    <property type="project" value="UniProtKB-KW"/>
</dbReference>
<evidence type="ECO:0000259" key="5">
    <source>
        <dbReference type="PROSITE" id="PS51898"/>
    </source>
</evidence>
<sequence length="404" mass="46678">MATCTFCLSSKPLRDGRYRIRLIMRRGRRAIEVATPFSAKRSSWSVRRGRFKPSSVEAAGGANAALDRLEAFVQSLLADGLELEEVRDRVLERLGKRRREKTLLELLNDFLEHQRRRVRPATMELYHRLKLHLQDFLPPRATAAHVRRHLLEDFSAWMLGQGYAPTTTNRQVRAFRTFLLWLERRGLLASVPPAVTVREPRKAVIYLTVEELRCIRELDLSDFPPGYEAARAALVVSCFTGARWSELEQLMEPEGWARLDLEKGTWRLFVTKTKSFREIPLVGPILRFFRERWLQGAREPLEPITNPQCGAYLKEIGQAAGITELVEVVRQRGSRLEREVVPKFRLLSPHVGRRTFVSLALQGGLELQDLLHLSHDDLRQVRLYLGIDQEHRRRRLEQALGGLE</sequence>
<dbReference type="AlphaFoldDB" id="D0MHE9"/>
<accession>D0MHE9</accession>
<organism evidence="7 8">
    <name type="scientific">Rhodothermus marinus (strain ATCC 43812 / DSM 4252 / R-10)</name>
    <name type="common">Rhodothermus obamensis</name>
    <dbReference type="NCBI Taxonomy" id="518766"/>
    <lineage>
        <taxon>Bacteria</taxon>
        <taxon>Pseudomonadati</taxon>
        <taxon>Rhodothermota</taxon>
        <taxon>Rhodothermia</taxon>
        <taxon>Rhodothermales</taxon>
        <taxon>Rhodothermaceae</taxon>
        <taxon>Rhodothermus</taxon>
    </lineage>
</organism>
<proteinExistence type="predicted"/>
<keyword evidence="1" id="KW-0229">DNA integration</keyword>
<feature type="domain" description="Core-binding (CB)" evidence="6">
    <location>
        <begin position="101"/>
        <end position="183"/>
    </location>
</feature>
<evidence type="ECO:0000256" key="2">
    <source>
        <dbReference type="ARBA" id="ARBA00023125"/>
    </source>
</evidence>
<dbReference type="GO" id="GO:0006310">
    <property type="term" value="P:DNA recombination"/>
    <property type="evidence" value="ECO:0007669"/>
    <property type="project" value="UniProtKB-KW"/>
</dbReference>
<dbReference type="InterPro" id="IPR011010">
    <property type="entry name" value="DNA_brk_join_enz"/>
</dbReference>
<dbReference type="Proteomes" id="UP000002221">
    <property type="component" value="Chromosome"/>
</dbReference>
<dbReference type="KEGG" id="rmr:Rmar_1013"/>
<keyword evidence="8" id="KW-1185">Reference proteome</keyword>
<dbReference type="STRING" id="518766.Rmar_1013"/>
<keyword evidence="2 4" id="KW-0238">DNA-binding</keyword>
<evidence type="ECO:0000313" key="8">
    <source>
        <dbReference type="Proteomes" id="UP000002221"/>
    </source>
</evidence>
<dbReference type="SUPFAM" id="SSF56349">
    <property type="entry name" value="DNA breaking-rejoining enzymes"/>
    <property type="match status" value="1"/>
</dbReference>
<dbReference type="PROSITE" id="PS51900">
    <property type="entry name" value="CB"/>
    <property type="match status" value="1"/>
</dbReference>
<evidence type="ECO:0000256" key="3">
    <source>
        <dbReference type="ARBA" id="ARBA00023172"/>
    </source>
</evidence>